<dbReference type="OrthoDB" id="9766423at2"/>
<dbReference type="GO" id="GO:0009029">
    <property type="term" value="F:lipid-A 4'-kinase activity"/>
    <property type="evidence" value="ECO:0007669"/>
    <property type="project" value="UniProtKB-UniRule"/>
</dbReference>
<dbReference type="GO" id="GO:0005886">
    <property type="term" value="C:plasma membrane"/>
    <property type="evidence" value="ECO:0007669"/>
    <property type="project" value="TreeGrafter"/>
</dbReference>
<protein>
    <recommendedName>
        <fullName evidence="4 13">Tetraacyldisaccharide 4'-kinase</fullName>
        <ecNumber evidence="3 13">2.7.1.130</ecNumber>
    </recommendedName>
    <alternativeName>
        <fullName evidence="12 13">Lipid A 4'-kinase</fullName>
    </alternativeName>
</protein>
<evidence type="ECO:0000256" key="6">
    <source>
        <dbReference type="ARBA" id="ARBA00022556"/>
    </source>
</evidence>
<evidence type="ECO:0000256" key="7">
    <source>
        <dbReference type="ARBA" id="ARBA00022679"/>
    </source>
</evidence>
<dbReference type="PANTHER" id="PTHR42724:SF1">
    <property type="entry name" value="TETRAACYLDISACCHARIDE 4'-KINASE, MITOCHONDRIAL-RELATED"/>
    <property type="match status" value="1"/>
</dbReference>
<evidence type="ECO:0000256" key="9">
    <source>
        <dbReference type="ARBA" id="ARBA00022777"/>
    </source>
</evidence>
<comment type="catalytic activity">
    <reaction evidence="13">
        <text>a lipid A disaccharide + ATP = a lipid IVA + ADP + H(+)</text>
        <dbReference type="Rhea" id="RHEA:67840"/>
        <dbReference type="ChEBI" id="CHEBI:15378"/>
        <dbReference type="ChEBI" id="CHEBI:30616"/>
        <dbReference type="ChEBI" id="CHEBI:176343"/>
        <dbReference type="ChEBI" id="CHEBI:176425"/>
        <dbReference type="ChEBI" id="CHEBI:456216"/>
        <dbReference type="EC" id="2.7.1.130"/>
    </reaction>
</comment>
<dbReference type="NCBIfam" id="TIGR00682">
    <property type="entry name" value="lpxK"/>
    <property type="match status" value="1"/>
</dbReference>
<organism evidence="14 15">
    <name type="scientific">Anditalea andensis</name>
    <dbReference type="NCBI Taxonomy" id="1048983"/>
    <lineage>
        <taxon>Bacteria</taxon>
        <taxon>Pseudomonadati</taxon>
        <taxon>Bacteroidota</taxon>
        <taxon>Cytophagia</taxon>
        <taxon>Cytophagales</taxon>
        <taxon>Cytophagaceae</taxon>
        <taxon>Anditalea</taxon>
    </lineage>
</organism>
<evidence type="ECO:0000256" key="8">
    <source>
        <dbReference type="ARBA" id="ARBA00022741"/>
    </source>
</evidence>
<dbReference type="SUPFAM" id="SSF52540">
    <property type="entry name" value="P-loop containing nucleoside triphosphate hydrolases"/>
    <property type="match status" value="1"/>
</dbReference>
<dbReference type="PANTHER" id="PTHR42724">
    <property type="entry name" value="TETRAACYLDISACCHARIDE 4'-KINASE"/>
    <property type="match status" value="1"/>
</dbReference>
<dbReference type="GO" id="GO:0009244">
    <property type="term" value="P:lipopolysaccharide core region biosynthetic process"/>
    <property type="evidence" value="ECO:0007669"/>
    <property type="project" value="TreeGrafter"/>
</dbReference>
<evidence type="ECO:0000256" key="1">
    <source>
        <dbReference type="ARBA" id="ARBA00002274"/>
    </source>
</evidence>
<evidence type="ECO:0000313" key="14">
    <source>
        <dbReference type="EMBL" id="KEO74581.1"/>
    </source>
</evidence>
<keyword evidence="6 13" id="KW-0441">Lipid A biosynthesis</keyword>
<evidence type="ECO:0000256" key="11">
    <source>
        <dbReference type="ARBA" id="ARBA00023098"/>
    </source>
</evidence>
<dbReference type="GO" id="GO:0009245">
    <property type="term" value="P:lipid A biosynthetic process"/>
    <property type="evidence" value="ECO:0007669"/>
    <property type="project" value="UniProtKB-UniRule"/>
</dbReference>
<evidence type="ECO:0000256" key="3">
    <source>
        <dbReference type="ARBA" id="ARBA00012071"/>
    </source>
</evidence>
<sequence>MRLYDPILYPFALLYDGITRLRNRLFDIGSKKSVEFTIPTIVVGNLSVGGTGKTPMIEFLIERLIGQYKLATLSRGYGRKTSGVLIAGEHDTALSIGDESFQIFTKYGQNVLVAVGEARIQAIPEIIMEKPETEVVLLDDAYQHRYLKSDFNILLTTFQLPFFKDKILPLGTLREHRKGAIRADVVIMTKCPEDMSEDMKGECRLEISRYTNENCPVFFAGVKYGLPYGVSPSAHKMMGNIILLSGIANNKVLIDHVHSHYNVLEVLEYPDHYRYSINDIQKMVQTFRHHLARSPVILTTEKDMVKLKDLEFNEYLKEIPIFALPIKVDLKHTDEDKLMDMISMTIIEKGYKSEL</sequence>
<dbReference type="GO" id="GO:0005524">
    <property type="term" value="F:ATP binding"/>
    <property type="evidence" value="ECO:0007669"/>
    <property type="project" value="UniProtKB-UniRule"/>
</dbReference>
<keyword evidence="9 13" id="KW-0418">Kinase</keyword>
<dbReference type="InterPro" id="IPR003758">
    <property type="entry name" value="LpxK"/>
</dbReference>
<dbReference type="EC" id="2.7.1.130" evidence="3 13"/>
<keyword evidence="11 13" id="KW-0443">Lipid metabolism</keyword>
<evidence type="ECO:0000256" key="2">
    <source>
        <dbReference type="ARBA" id="ARBA00004870"/>
    </source>
</evidence>
<feature type="binding site" evidence="13">
    <location>
        <begin position="47"/>
        <end position="54"/>
    </location>
    <ligand>
        <name>ATP</name>
        <dbReference type="ChEBI" id="CHEBI:30616"/>
    </ligand>
</feature>
<evidence type="ECO:0000256" key="5">
    <source>
        <dbReference type="ARBA" id="ARBA00022516"/>
    </source>
</evidence>
<keyword evidence="8 13" id="KW-0547">Nucleotide-binding</keyword>
<dbReference type="Pfam" id="PF02606">
    <property type="entry name" value="LpxK"/>
    <property type="match status" value="1"/>
</dbReference>
<keyword evidence="10 13" id="KW-0067">ATP-binding</keyword>
<proteinExistence type="inferred from homology"/>
<comment type="pathway">
    <text evidence="2 13">Glycolipid biosynthesis; lipid IV(A) biosynthesis; lipid IV(A) from (3R)-3-hydroxytetradecanoyl-[acyl-carrier-protein] and UDP-N-acetyl-alpha-D-glucosamine: step 6/6.</text>
</comment>
<dbReference type="eggNOG" id="COG1663">
    <property type="taxonomic scope" value="Bacteria"/>
</dbReference>
<reference evidence="14 15" key="1">
    <citation type="submission" date="2014-04" db="EMBL/GenBank/DDBJ databases">
        <title>Characterization and application of a salt tolerant electro-active bacterium.</title>
        <authorList>
            <person name="Yang L."/>
            <person name="Wei S."/>
            <person name="Tay Q.X.M."/>
        </authorList>
    </citation>
    <scope>NUCLEOTIDE SEQUENCE [LARGE SCALE GENOMIC DNA]</scope>
    <source>
        <strain evidence="14 15">LY1</strain>
    </source>
</reference>
<dbReference type="InterPro" id="IPR027417">
    <property type="entry name" value="P-loop_NTPase"/>
</dbReference>
<keyword evidence="7 13" id="KW-0808">Transferase</keyword>
<keyword evidence="15" id="KW-1185">Reference proteome</keyword>
<comment type="function">
    <text evidence="1 13">Transfers the gamma-phosphate of ATP to the 4'-position of a tetraacyldisaccharide 1-phosphate intermediate (termed DS-1-P) to form tetraacyldisaccharide 1,4'-bis-phosphate (lipid IVA).</text>
</comment>
<evidence type="ECO:0000256" key="10">
    <source>
        <dbReference type="ARBA" id="ARBA00022840"/>
    </source>
</evidence>
<accession>A0A074KX88</accession>
<name>A0A074KX88_9BACT</name>
<evidence type="ECO:0000256" key="4">
    <source>
        <dbReference type="ARBA" id="ARBA00016436"/>
    </source>
</evidence>
<dbReference type="EMBL" id="JMIH01000014">
    <property type="protein sequence ID" value="KEO74581.1"/>
    <property type="molecule type" value="Genomic_DNA"/>
</dbReference>
<dbReference type="Proteomes" id="UP000027821">
    <property type="component" value="Unassembled WGS sequence"/>
</dbReference>
<evidence type="ECO:0000313" key="15">
    <source>
        <dbReference type="Proteomes" id="UP000027821"/>
    </source>
</evidence>
<comment type="similarity">
    <text evidence="13">Belongs to the LpxK family.</text>
</comment>
<dbReference type="AlphaFoldDB" id="A0A074KX88"/>
<evidence type="ECO:0000256" key="12">
    <source>
        <dbReference type="ARBA" id="ARBA00029757"/>
    </source>
</evidence>
<dbReference type="HAMAP" id="MF_00409">
    <property type="entry name" value="LpxK"/>
    <property type="match status" value="1"/>
</dbReference>
<dbReference type="UniPathway" id="UPA00359">
    <property type="reaction ID" value="UER00482"/>
</dbReference>
<dbReference type="RefSeq" id="WP_035070443.1">
    <property type="nucleotide sequence ID" value="NZ_JMIH01000014.1"/>
</dbReference>
<evidence type="ECO:0000256" key="13">
    <source>
        <dbReference type="HAMAP-Rule" id="MF_00409"/>
    </source>
</evidence>
<gene>
    <name evidence="13" type="primary">lpxK</name>
    <name evidence="14" type="ORF">EL17_02585</name>
</gene>
<comment type="caution">
    <text evidence="14">The sequence shown here is derived from an EMBL/GenBank/DDBJ whole genome shotgun (WGS) entry which is preliminary data.</text>
</comment>
<dbReference type="STRING" id="1048983.EL17_02585"/>
<keyword evidence="5 13" id="KW-0444">Lipid biosynthesis</keyword>